<evidence type="ECO:0000313" key="1">
    <source>
        <dbReference type="EMBL" id="QEE15005.1"/>
    </source>
</evidence>
<evidence type="ECO:0008006" key="3">
    <source>
        <dbReference type="Google" id="ProtNLM"/>
    </source>
</evidence>
<dbReference type="RefSeq" id="WP_147661934.1">
    <property type="nucleotide sequence ID" value="NZ_CP042905.2"/>
</dbReference>
<gene>
    <name evidence="1" type="ORF">DSAG12_00828</name>
</gene>
<accession>A0A5B9D7N3</accession>
<dbReference type="Proteomes" id="UP000321408">
    <property type="component" value="Chromosome"/>
</dbReference>
<organism evidence="1 2">
    <name type="scientific">Promethearchaeum syntrophicum</name>
    <dbReference type="NCBI Taxonomy" id="2594042"/>
    <lineage>
        <taxon>Archaea</taxon>
        <taxon>Promethearchaeati</taxon>
        <taxon>Promethearchaeota</taxon>
        <taxon>Promethearchaeia</taxon>
        <taxon>Promethearchaeales</taxon>
        <taxon>Promethearchaeaceae</taxon>
        <taxon>Promethearchaeum</taxon>
    </lineage>
</organism>
<reference evidence="1 2" key="2">
    <citation type="journal article" date="2024" name="Int. J. Syst. Evol. Microbiol.">
        <title>Promethearchaeum syntrophicum gen. nov., sp. nov., an anaerobic, obligately syntrophic archaeon, the first isolate of the lineage 'Asgard' archaea, and proposal of the new archaeal phylum Promethearchaeota phyl. nov. and kingdom Promethearchaeati regn. nov.</title>
        <authorList>
            <person name="Imachi H."/>
            <person name="Nobu M.K."/>
            <person name="Kato S."/>
            <person name="Takaki Y."/>
            <person name="Miyazaki M."/>
            <person name="Miyata M."/>
            <person name="Ogawara M."/>
            <person name="Saito Y."/>
            <person name="Sakai S."/>
            <person name="Tahara Y.O."/>
            <person name="Takano Y."/>
            <person name="Tasumi E."/>
            <person name="Uematsu K."/>
            <person name="Yoshimura T."/>
            <person name="Itoh T."/>
            <person name="Ohkuma M."/>
            <person name="Takai K."/>
        </authorList>
    </citation>
    <scope>NUCLEOTIDE SEQUENCE [LARGE SCALE GENOMIC DNA]</scope>
    <source>
        <strain evidence="1 2">MK-D1</strain>
    </source>
</reference>
<dbReference type="OrthoDB" id="217031at2157"/>
<dbReference type="AlphaFoldDB" id="A0A5B9D7N3"/>
<name>A0A5B9D7N3_9ARCH</name>
<dbReference type="EMBL" id="CP042905">
    <property type="protein sequence ID" value="QEE15005.1"/>
    <property type="molecule type" value="Genomic_DNA"/>
</dbReference>
<dbReference type="KEGG" id="psyt:DSAG12_00828"/>
<protein>
    <recommendedName>
        <fullName evidence="3">Three-Cys-motif partner protein TcmP</fullName>
    </recommendedName>
</protein>
<dbReference type="GeneID" id="41328827"/>
<proteinExistence type="predicted"/>
<sequence length="334" mass="39316">MAKKQSNFDFHLSWLKYLKKTSSNIKKIIEKCPEGSCYDRDPGRGWWMTIKEIVIMRYMSIYLKIIRRKLPHCRICFIDLLSSSGMIKLSDNHGHTFNFAGSSILAAAKSLEGENSGFDKIYSNDGDPEKRQYLKLWLEKIQSKVIENGYSSYEIMVDDSDDFVNSNDFIDKIVEDMKEYGHQTHYLALIDNEGMDIPYKTISKLRSWEGQYCKGEFGDIIINYPNYSIQRHRDSSKVDPFFGRKMTQVPPTKWMNSYINQLKKIGMENIESLQIKAGDIGFYYTLLFCVRNMSSNAPWLSLIEKYRDERFKDFDGRHVKQMWEIVNQRQRTLF</sequence>
<keyword evidence="2" id="KW-1185">Reference proteome</keyword>
<reference evidence="1 2" key="1">
    <citation type="journal article" date="2020" name="Nature">
        <title>Isolation of an archaeon at the prokaryote-eukaryote interface.</title>
        <authorList>
            <person name="Imachi H."/>
            <person name="Nobu M.K."/>
            <person name="Nakahara N."/>
            <person name="Morono Y."/>
            <person name="Ogawara M."/>
            <person name="Takaki Y."/>
            <person name="Takano Y."/>
            <person name="Uematsu K."/>
            <person name="Ikuta T."/>
            <person name="Ito M."/>
            <person name="Matsui Y."/>
            <person name="Miyazaki M."/>
            <person name="Murata K."/>
            <person name="Saito Y."/>
            <person name="Sakai S."/>
            <person name="Song C."/>
            <person name="Tasumi E."/>
            <person name="Yamanaka Y."/>
            <person name="Yamaguchi T."/>
            <person name="Kamagata Y."/>
            <person name="Tamaki H."/>
            <person name="Takai K."/>
        </authorList>
    </citation>
    <scope>NUCLEOTIDE SEQUENCE [LARGE SCALE GENOMIC DNA]</scope>
    <source>
        <strain evidence="1 2">MK-D1</strain>
    </source>
</reference>
<evidence type="ECO:0000313" key="2">
    <source>
        <dbReference type="Proteomes" id="UP000321408"/>
    </source>
</evidence>